<comment type="caution">
    <text evidence="2">The sequence shown here is derived from an EMBL/GenBank/DDBJ whole genome shotgun (WGS) entry which is preliminary data.</text>
</comment>
<dbReference type="EMBL" id="RCDD01000001">
    <property type="protein sequence ID" value="RLK60891.1"/>
    <property type="molecule type" value="Genomic_DNA"/>
</dbReference>
<keyword evidence="3" id="KW-1185">Reference proteome</keyword>
<evidence type="ECO:0000259" key="1">
    <source>
        <dbReference type="Pfam" id="PF10137"/>
    </source>
</evidence>
<dbReference type="RefSeq" id="WP_121389652.1">
    <property type="nucleotide sequence ID" value="NZ_RCDD01000001.1"/>
</dbReference>
<reference evidence="2 3" key="1">
    <citation type="submission" date="2018-10" db="EMBL/GenBank/DDBJ databases">
        <title>Genomic Encyclopedia of Archaeal and Bacterial Type Strains, Phase II (KMG-II): from individual species to whole genera.</title>
        <authorList>
            <person name="Goeker M."/>
        </authorList>
    </citation>
    <scope>NUCLEOTIDE SEQUENCE [LARGE SCALE GENOMIC DNA]</scope>
    <source>
        <strain evidence="2 3">DSM 45657</strain>
    </source>
</reference>
<name>A0A421B8Z2_9PSEU</name>
<dbReference type="InterPro" id="IPR019302">
    <property type="entry name" value="CAP12/PCTIR_TIR_dom"/>
</dbReference>
<proteinExistence type="predicted"/>
<dbReference type="AlphaFoldDB" id="A0A421B8Z2"/>
<sequence length="310" mass="33526">MSYFHIRLSVVGSPDDEVKLDLTPEQLESQFLAPYRAGRTITVNGTSIPGRMIGRLRVSVSETPSKSLIQDLRVREASSLIASVGGHSLRWRAASQARDVTDEYIVGPPGGLPELGSDEGSTSPAGDKNKVFLVHGRDTLVVAAMKQFLRSLGLSIVEREHVVNHLGTPNPYVGAIVREGFDMADAAVILFTPDEVVSLRPDLTNDSDGEPERAPQAQSCPDVYYEAGIADTIDHRRTVLVEVGRVKPFGDVAGRHVVRFDGTASKRGVLAGRLKTAGLAINKSGTDWLSDGDFESPLRVINEALKYPTN</sequence>
<accession>A0A421B8Z2</accession>
<dbReference type="Pfam" id="PF10137">
    <property type="entry name" value="CAP12-PCTIR_TIR"/>
    <property type="match status" value="1"/>
</dbReference>
<dbReference type="OrthoDB" id="8137562at2"/>
<protein>
    <submittedName>
        <fullName evidence="2">Putative nucleotide-binding protein with TIR-like domain</fullName>
    </submittedName>
</protein>
<feature type="domain" description="CD-NTase-associated protein 12/Pycsar effector protein TIR" evidence="1">
    <location>
        <begin position="130"/>
        <end position="261"/>
    </location>
</feature>
<evidence type="ECO:0000313" key="3">
    <source>
        <dbReference type="Proteomes" id="UP000282454"/>
    </source>
</evidence>
<dbReference type="Proteomes" id="UP000282454">
    <property type="component" value="Unassembled WGS sequence"/>
</dbReference>
<dbReference type="GO" id="GO:0050135">
    <property type="term" value="F:NADP+ nucleosidase activity"/>
    <property type="evidence" value="ECO:0007669"/>
    <property type="project" value="InterPro"/>
</dbReference>
<gene>
    <name evidence="2" type="ORF">CLV68_1405</name>
</gene>
<evidence type="ECO:0000313" key="2">
    <source>
        <dbReference type="EMBL" id="RLK60891.1"/>
    </source>
</evidence>
<organism evidence="2 3">
    <name type="scientific">Actinokineospora cianjurensis</name>
    <dbReference type="NCBI Taxonomy" id="585224"/>
    <lineage>
        <taxon>Bacteria</taxon>
        <taxon>Bacillati</taxon>
        <taxon>Actinomycetota</taxon>
        <taxon>Actinomycetes</taxon>
        <taxon>Pseudonocardiales</taxon>
        <taxon>Pseudonocardiaceae</taxon>
        <taxon>Actinokineospora</taxon>
    </lineage>
</organism>